<dbReference type="EMBL" id="JAGYWB010000007">
    <property type="protein sequence ID" value="KAI0515937.1"/>
    <property type="molecule type" value="Genomic_DNA"/>
</dbReference>
<reference evidence="1" key="1">
    <citation type="journal article" date="2022" name="Front. Genet.">
        <title>Chromosome-Scale Assembly of the Dendrobium nobile Genome Provides Insights Into the Molecular Mechanism of the Biosynthesis of the Medicinal Active Ingredient of Dendrobium.</title>
        <authorList>
            <person name="Xu Q."/>
            <person name="Niu S.-C."/>
            <person name="Li K.-L."/>
            <person name="Zheng P.-J."/>
            <person name="Zhang X.-J."/>
            <person name="Jia Y."/>
            <person name="Liu Y."/>
            <person name="Niu Y.-X."/>
            <person name="Yu L.-H."/>
            <person name="Chen D.-F."/>
            <person name="Zhang G.-Q."/>
        </authorList>
    </citation>
    <scope>NUCLEOTIDE SEQUENCE</scope>
    <source>
        <tissue evidence="1">Leaf</tissue>
    </source>
</reference>
<accession>A0A8T3BLK6</accession>
<evidence type="ECO:0000313" key="2">
    <source>
        <dbReference type="Proteomes" id="UP000829196"/>
    </source>
</evidence>
<name>A0A8T3BLK6_DENNO</name>
<proteinExistence type="predicted"/>
<organism evidence="1 2">
    <name type="scientific">Dendrobium nobile</name>
    <name type="common">Orchid</name>
    <dbReference type="NCBI Taxonomy" id="94219"/>
    <lineage>
        <taxon>Eukaryota</taxon>
        <taxon>Viridiplantae</taxon>
        <taxon>Streptophyta</taxon>
        <taxon>Embryophyta</taxon>
        <taxon>Tracheophyta</taxon>
        <taxon>Spermatophyta</taxon>
        <taxon>Magnoliopsida</taxon>
        <taxon>Liliopsida</taxon>
        <taxon>Asparagales</taxon>
        <taxon>Orchidaceae</taxon>
        <taxon>Epidendroideae</taxon>
        <taxon>Malaxideae</taxon>
        <taxon>Dendrobiinae</taxon>
        <taxon>Dendrobium</taxon>
    </lineage>
</organism>
<protein>
    <submittedName>
        <fullName evidence="1">Uncharacterized protein</fullName>
    </submittedName>
</protein>
<sequence length="62" mass="7004">MISEILNHNISENFVHPFDHLIDVILPVASISTLHIMNPFFVRPPCDAFSLNGNKKLLAFSK</sequence>
<evidence type="ECO:0000313" key="1">
    <source>
        <dbReference type="EMBL" id="KAI0515937.1"/>
    </source>
</evidence>
<dbReference type="AlphaFoldDB" id="A0A8T3BLK6"/>
<comment type="caution">
    <text evidence="1">The sequence shown here is derived from an EMBL/GenBank/DDBJ whole genome shotgun (WGS) entry which is preliminary data.</text>
</comment>
<dbReference type="Proteomes" id="UP000829196">
    <property type="component" value="Unassembled WGS sequence"/>
</dbReference>
<keyword evidence="2" id="KW-1185">Reference proteome</keyword>
<gene>
    <name evidence="1" type="ORF">KFK09_008608</name>
</gene>